<reference evidence="2 3" key="1">
    <citation type="journal article" date="2005" name="PLoS Biol.">
        <title>The genomes of Oryza sativa: a history of duplications.</title>
        <authorList>
            <person name="Yu J."/>
            <person name="Wang J."/>
            <person name="Lin W."/>
            <person name="Li S."/>
            <person name="Li H."/>
            <person name="Zhou J."/>
            <person name="Ni P."/>
            <person name="Dong W."/>
            <person name="Hu S."/>
            <person name="Zeng C."/>
            <person name="Zhang J."/>
            <person name="Zhang Y."/>
            <person name="Li R."/>
            <person name="Xu Z."/>
            <person name="Li S."/>
            <person name="Li X."/>
            <person name="Zheng H."/>
            <person name="Cong L."/>
            <person name="Lin L."/>
            <person name="Yin J."/>
            <person name="Geng J."/>
            <person name="Li G."/>
            <person name="Shi J."/>
            <person name="Liu J."/>
            <person name="Lv H."/>
            <person name="Li J."/>
            <person name="Wang J."/>
            <person name="Deng Y."/>
            <person name="Ran L."/>
            <person name="Shi X."/>
            <person name="Wang X."/>
            <person name="Wu Q."/>
            <person name="Li C."/>
            <person name="Ren X."/>
            <person name="Wang J."/>
            <person name="Wang X."/>
            <person name="Li D."/>
            <person name="Liu D."/>
            <person name="Zhang X."/>
            <person name="Ji Z."/>
            <person name="Zhao W."/>
            <person name="Sun Y."/>
            <person name="Zhang Z."/>
            <person name="Bao J."/>
            <person name="Han Y."/>
            <person name="Dong L."/>
            <person name="Ji J."/>
            <person name="Chen P."/>
            <person name="Wu S."/>
            <person name="Liu J."/>
            <person name="Xiao Y."/>
            <person name="Bu D."/>
            <person name="Tan J."/>
            <person name="Yang L."/>
            <person name="Ye C."/>
            <person name="Zhang J."/>
            <person name="Xu J."/>
            <person name="Zhou Y."/>
            <person name="Yu Y."/>
            <person name="Zhang B."/>
            <person name="Zhuang S."/>
            <person name="Wei H."/>
            <person name="Liu B."/>
            <person name="Lei M."/>
            <person name="Yu H."/>
            <person name="Li Y."/>
            <person name="Xu H."/>
            <person name="Wei S."/>
            <person name="He X."/>
            <person name="Fang L."/>
            <person name="Zhang Z."/>
            <person name="Zhang Y."/>
            <person name="Huang X."/>
            <person name="Su Z."/>
            <person name="Tong W."/>
            <person name="Li J."/>
            <person name="Tong Z."/>
            <person name="Li S."/>
            <person name="Ye J."/>
            <person name="Wang L."/>
            <person name="Fang L."/>
            <person name="Lei T."/>
            <person name="Chen C."/>
            <person name="Chen H."/>
            <person name="Xu Z."/>
            <person name="Li H."/>
            <person name="Huang H."/>
            <person name="Zhang F."/>
            <person name="Xu H."/>
            <person name="Li N."/>
            <person name="Zhao C."/>
            <person name="Li S."/>
            <person name="Dong L."/>
            <person name="Huang Y."/>
            <person name="Li L."/>
            <person name="Xi Y."/>
            <person name="Qi Q."/>
            <person name="Li W."/>
            <person name="Zhang B."/>
            <person name="Hu W."/>
            <person name="Zhang Y."/>
            <person name="Tian X."/>
            <person name="Jiao Y."/>
            <person name="Liang X."/>
            <person name="Jin J."/>
            <person name="Gao L."/>
            <person name="Zheng W."/>
            <person name="Hao B."/>
            <person name="Liu S."/>
            <person name="Wang W."/>
            <person name="Yuan L."/>
            <person name="Cao M."/>
            <person name="McDermott J."/>
            <person name="Samudrala R."/>
            <person name="Wang J."/>
            <person name="Wong G.K."/>
            <person name="Yang H."/>
        </authorList>
    </citation>
    <scope>NUCLEOTIDE SEQUENCE [LARGE SCALE GENOMIC DNA]</scope>
    <source>
        <strain evidence="3">cv. 93-11</strain>
    </source>
</reference>
<evidence type="ECO:0000313" key="2">
    <source>
        <dbReference type="EMBL" id="EAZ01329.1"/>
    </source>
</evidence>
<dbReference type="OMA" id="HRCAQIR"/>
<feature type="region of interest" description="Disordered" evidence="1">
    <location>
        <begin position="131"/>
        <end position="185"/>
    </location>
</feature>
<proteinExistence type="predicted"/>
<protein>
    <submittedName>
        <fullName evidence="2">Uncharacterized protein</fullName>
    </submittedName>
</protein>
<gene>
    <name evidence="2" type="ORF">OsI_23360</name>
</gene>
<name>A2YE18_ORYSI</name>
<dbReference type="EMBL" id="CM000131">
    <property type="protein sequence ID" value="EAZ01329.1"/>
    <property type="molecule type" value="Genomic_DNA"/>
</dbReference>
<keyword evidence="3" id="KW-1185">Reference proteome</keyword>
<feature type="compositionally biased region" description="Low complexity" evidence="1">
    <location>
        <begin position="131"/>
        <end position="151"/>
    </location>
</feature>
<dbReference type="Gramene" id="BGIOSGA023085-TA">
    <property type="protein sequence ID" value="BGIOSGA023085-PA"/>
    <property type="gene ID" value="BGIOSGA023085"/>
</dbReference>
<evidence type="ECO:0000256" key="1">
    <source>
        <dbReference type="SAM" id="MobiDB-lite"/>
    </source>
</evidence>
<dbReference type="HOGENOM" id="CLU_919482_0_0_1"/>
<accession>A2YE18</accession>
<dbReference type="AlphaFoldDB" id="A2YE18"/>
<organism evidence="2 3">
    <name type="scientific">Oryza sativa subsp. indica</name>
    <name type="common">Rice</name>
    <dbReference type="NCBI Taxonomy" id="39946"/>
    <lineage>
        <taxon>Eukaryota</taxon>
        <taxon>Viridiplantae</taxon>
        <taxon>Streptophyta</taxon>
        <taxon>Embryophyta</taxon>
        <taxon>Tracheophyta</taxon>
        <taxon>Spermatophyta</taxon>
        <taxon>Magnoliopsida</taxon>
        <taxon>Liliopsida</taxon>
        <taxon>Poales</taxon>
        <taxon>Poaceae</taxon>
        <taxon>BOP clade</taxon>
        <taxon>Oryzoideae</taxon>
        <taxon>Oryzeae</taxon>
        <taxon>Oryzinae</taxon>
        <taxon>Oryza</taxon>
        <taxon>Oryza sativa</taxon>
    </lineage>
</organism>
<feature type="region of interest" description="Disordered" evidence="1">
    <location>
        <begin position="1"/>
        <end position="92"/>
    </location>
</feature>
<sequence>MERGGVTPSRCLPSRQIDGGEAPPPPHPIPPDLVEGRALAPPPSPLPLTTLPPDSGGGESVPASYRRSCRAPAGAKATATSILAPPTPPSRHQRLLLPRAWQHNAATVATSTAASLTSSLAPRRALSLLPVPPSRSHASAAATAQALHSHPSSADAAGFRRAPPASATSARRPQLLRPSPQPSQWTVAGQIRAWEGKIHHRCAQIRRPIAPTPAVARPSDRRAPLRLQSSAAGMFSLPPPFRPAARFLATDSEGGKAARGGWRWRRGQLGFRPRSTRVRLREVNPPNNLFLTQESNPLRSFDL</sequence>
<feature type="compositionally biased region" description="Pro residues" evidence="1">
    <location>
        <begin position="22"/>
        <end position="31"/>
    </location>
</feature>
<feature type="compositionally biased region" description="Low complexity" evidence="1">
    <location>
        <begin position="160"/>
        <end position="184"/>
    </location>
</feature>
<evidence type="ECO:0000313" key="3">
    <source>
        <dbReference type="Proteomes" id="UP000007015"/>
    </source>
</evidence>
<dbReference type="Proteomes" id="UP000007015">
    <property type="component" value="Chromosome 6"/>
</dbReference>